<comment type="subcellular location">
    <subcellularLocation>
        <location evidence="1">Membrane</location>
        <topology evidence="1">Multi-pass membrane protein</topology>
    </subcellularLocation>
</comment>
<dbReference type="InterPro" id="IPR020846">
    <property type="entry name" value="MFS_dom"/>
</dbReference>
<evidence type="ECO:0000256" key="6">
    <source>
        <dbReference type="SAM" id="Phobius"/>
    </source>
</evidence>
<feature type="transmembrane region" description="Helical" evidence="6">
    <location>
        <begin position="117"/>
        <end position="137"/>
    </location>
</feature>
<feature type="transmembrane region" description="Helical" evidence="6">
    <location>
        <begin position="338"/>
        <end position="361"/>
    </location>
</feature>
<proteinExistence type="predicted"/>
<accession>A0A9J9LDK7</accession>
<evidence type="ECO:0000313" key="9">
    <source>
        <dbReference type="Proteomes" id="UP000001989"/>
    </source>
</evidence>
<feature type="transmembrane region" description="Helical" evidence="6">
    <location>
        <begin position="190"/>
        <end position="209"/>
    </location>
</feature>
<feature type="transmembrane region" description="Helical" evidence="6">
    <location>
        <begin position="240"/>
        <end position="267"/>
    </location>
</feature>
<protein>
    <submittedName>
        <fullName evidence="8">Major facilitator superfamily MFS_1</fullName>
    </submittedName>
</protein>
<evidence type="ECO:0000256" key="2">
    <source>
        <dbReference type="ARBA" id="ARBA00022448"/>
    </source>
</evidence>
<dbReference type="Proteomes" id="UP000001989">
    <property type="component" value="Chromosome"/>
</dbReference>
<evidence type="ECO:0000259" key="7">
    <source>
        <dbReference type="PROSITE" id="PS50850"/>
    </source>
</evidence>
<dbReference type="InterPro" id="IPR036259">
    <property type="entry name" value="MFS_trans_sf"/>
</dbReference>
<dbReference type="AlphaFoldDB" id="A0A9J9LDK7"/>
<evidence type="ECO:0000256" key="4">
    <source>
        <dbReference type="ARBA" id="ARBA00022989"/>
    </source>
</evidence>
<gene>
    <name evidence="8" type="ordered locus">Swit_1562</name>
</gene>
<dbReference type="KEGG" id="swi:Swit_1562"/>
<dbReference type="GO" id="GO:0016020">
    <property type="term" value="C:membrane"/>
    <property type="evidence" value="ECO:0007669"/>
    <property type="project" value="UniProtKB-SubCell"/>
</dbReference>
<dbReference type="EMBL" id="CP000699">
    <property type="protein sequence ID" value="ABQ67925.1"/>
    <property type="molecule type" value="Genomic_DNA"/>
</dbReference>
<dbReference type="InterPro" id="IPR044770">
    <property type="entry name" value="MFS_spinster-like"/>
</dbReference>
<feature type="transmembrane region" description="Helical" evidence="6">
    <location>
        <begin position="407"/>
        <end position="429"/>
    </location>
</feature>
<dbReference type="CDD" id="cd17328">
    <property type="entry name" value="MFS_spinster_like"/>
    <property type="match status" value="1"/>
</dbReference>
<dbReference type="Gene3D" id="1.20.1250.20">
    <property type="entry name" value="MFS general substrate transporter like domains"/>
    <property type="match status" value="2"/>
</dbReference>
<name>A0A9J9LDK7_RHIWR</name>
<keyword evidence="5 6" id="KW-0472">Membrane</keyword>
<keyword evidence="3 6" id="KW-0812">Transmembrane</keyword>
<dbReference type="SUPFAM" id="SSF103473">
    <property type="entry name" value="MFS general substrate transporter"/>
    <property type="match status" value="1"/>
</dbReference>
<sequence>MKAEALPGQNDRAGLYPWYVLGVLLLVGMASYLDRYIVALLIEPIKTDLALSDTKVSLLQGTAFAIFFVAFGLPCGALVDRTNRRTMLALGIAIWSVMTAAGGFAQTYWELFASRAGVGIGEACLAPAAFSLIADYFPPSRRGRAMSIYNMANYLGGGASLLIGGLVLGLLEHSSANLLPMLGELPSWKATFIIVGAPGLLLAALMFTIREPRRREGVSAAAGTGSAEGFVRHMRHAPGVYGAVHFVSAMTAFVGFGVASWVATYFVRTFGLKPSEAGLLVGPVSAMSGVIGCILSGMTSDWLVRRGVRGGRFLLPLIWWPAALIGLSVIVLSSSQSLALTGVGIFMTGSGFGLASVMPTIHDITPNQFRGRATSLHFVLAGVLAFGSAATFIAFVNDLLFDDPAALGHSMLIVMTPIMLLGFVVCAAMRSRYDAVRRHYAQMRTPTPAS</sequence>
<evidence type="ECO:0000256" key="3">
    <source>
        <dbReference type="ARBA" id="ARBA00022692"/>
    </source>
</evidence>
<dbReference type="PANTHER" id="PTHR23505:SF79">
    <property type="entry name" value="PROTEIN SPINSTER"/>
    <property type="match status" value="1"/>
</dbReference>
<feature type="domain" description="Major facilitator superfamily (MFS) profile" evidence="7">
    <location>
        <begin position="20"/>
        <end position="434"/>
    </location>
</feature>
<reference evidence="8 9" key="1">
    <citation type="journal article" date="2010" name="J. Bacteriol.">
        <title>Genome sequence of the dioxin-mineralizing bacterium Sphingomonas wittichii RW1.</title>
        <authorList>
            <person name="Miller T.R."/>
            <person name="Delcher A.L."/>
            <person name="Salzberg S.L."/>
            <person name="Saunders E."/>
            <person name="Detter J.C."/>
            <person name="Halden R.U."/>
        </authorList>
    </citation>
    <scope>NUCLEOTIDE SEQUENCE [LARGE SCALE GENOMIC DNA]</scope>
    <source>
        <strain evidence="9">DSM 6014 / CCUG 31198 / JCM 15750 / NBRC 105917 / EY 4224 / RW1</strain>
    </source>
</reference>
<dbReference type="PANTHER" id="PTHR23505">
    <property type="entry name" value="SPINSTER"/>
    <property type="match status" value="1"/>
</dbReference>
<dbReference type="InterPro" id="IPR011701">
    <property type="entry name" value="MFS"/>
</dbReference>
<keyword evidence="2" id="KW-0813">Transport</keyword>
<keyword evidence="4 6" id="KW-1133">Transmembrane helix</keyword>
<dbReference type="Pfam" id="PF07690">
    <property type="entry name" value="MFS_1"/>
    <property type="match status" value="1"/>
</dbReference>
<feature type="transmembrane region" description="Helical" evidence="6">
    <location>
        <begin position="373"/>
        <end position="395"/>
    </location>
</feature>
<evidence type="ECO:0000313" key="8">
    <source>
        <dbReference type="EMBL" id="ABQ67925.1"/>
    </source>
</evidence>
<evidence type="ECO:0000256" key="5">
    <source>
        <dbReference type="ARBA" id="ARBA00023136"/>
    </source>
</evidence>
<feature type="transmembrane region" description="Helical" evidence="6">
    <location>
        <begin position="279"/>
        <end position="304"/>
    </location>
</feature>
<dbReference type="PROSITE" id="PS50850">
    <property type="entry name" value="MFS"/>
    <property type="match status" value="1"/>
</dbReference>
<feature type="transmembrane region" description="Helical" evidence="6">
    <location>
        <begin position="313"/>
        <end position="332"/>
    </location>
</feature>
<feature type="transmembrane region" description="Helical" evidence="6">
    <location>
        <begin position="58"/>
        <end position="79"/>
    </location>
</feature>
<feature type="transmembrane region" description="Helical" evidence="6">
    <location>
        <begin position="149"/>
        <end position="170"/>
    </location>
</feature>
<dbReference type="OrthoDB" id="7400989at2"/>
<feature type="transmembrane region" description="Helical" evidence="6">
    <location>
        <begin position="86"/>
        <end position="105"/>
    </location>
</feature>
<dbReference type="GO" id="GO:0022857">
    <property type="term" value="F:transmembrane transporter activity"/>
    <property type="evidence" value="ECO:0007669"/>
    <property type="project" value="InterPro"/>
</dbReference>
<keyword evidence="9" id="KW-1185">Reference proteome</keyword>
<feature type="transmembrane region" description="Helical" evidence="6">
    <location>
        <begin position="16"/>
        <end position="38"/>
    </location>
</feature>
<organism evidence="8 9">
    <name type="scientific">Rhizorhabdus wittichii (strain DSM 6014 / CCUG 31198 / JCM 15750 / NBRC 105917 / EY 4224 / RW1)</name>
    <name type="common">Sphingomonas wittichii</name>
    <dbReference type="NCBI Taxonomy" id="392499"/>
    <lineage>
        <taxon>Bacteria</taxon>
        <taxon>Pseudomonadati</taxon>
        <taxon>Pseudomonadota</taxon>
        <taxon>Alphaproteobacteria</taxon>
        <taxon>Sphingomonadales</taxon>
        <taxon>Sphingomonadaceae</taxon>
        <taxon>Rhizorhabdus</taxon>
    </lineage>
</organism>
<evidence type="ECO:0000256" key="1">
    <source>
        <dbReference type="ARBA" id="ARBA00004141"/>
    </source>
</evidence>